<dbReference type="PROSITE" id="PS50181">
    <property type="entry name" value="FBOX"/>
    <property type="match status" value="1"/>
</dbReference>
<sequence>MSTLENVPVDLLQPILNHLSARRHLSAAALVNRAFNRAATPLLYRTLDSQLWCNILHHPSATLLKRPELAQYVWHVTETGKGLECAVQSLRQSNPQITEDIVAALKLCTNLTSATWVDDTLTPEANFLPILDVLMTLPLRELTIRTQYDPGERVWAQLNTIQGVRRLSVWSLERGPPRVLQGWADLLSSSLTHLELGRCAGVPTTILISVFMKLPLLQDLCLKGAPSSAIPTIMACLPNLIALDTEYLEYGNYRTPLTPLPRLQRLTVRTGSLDVLGPQQLWTWMRALVPYQQTLKSFTLNAFAVQGQTSIPRPFIVSLTRGHGESLQEFAVGVAQVTLEAVSYICSTCPQLESLQCSVASPDIDTIARAIEAGYNLRTLKLHVSWIPDGSVDLPLQYDKFSSGPRVMYAEFCHLVSEGKRIRFTEDHARALMLQTRLRCIGLGDQSYMVSKLCPFCAPVVFGFCLGC</sequence>
<evidence type="ECO:0000313" key="3">
    <source>
        <dbReference type="Proteomes" id="UP000092154"/>
    </source>
</evidence>
<name>A0A1B7N5U0_9AGAM</name>
<dbReference type="STRING" id="1314800.A0A1B7N5U0"/>
<dbReference type="Proteomes" id="UP000092154">
    <property type="component" value="Unassembled WGS sequence"/>
</dbReference>
<dbReference type="InterPro" id="IPR001810">
    <property type="entry name" value="F-box_dom"/>
</dbReference>
<dbReference type="Gene3D" id="3.80.10.10">
    <property type="entry name" value="Ribonuclease Inhibitor"/>
    <property type="match status" value="1"/>
</dbReference>
<reference evidence="2 3" key="1">
    <citation type="submission" date="2016-06" db="EMBL/GenBank/DDBJ databases">
        <title>Comparative genomics of the ectomycorrhizal sister species Rhizopogon vinicolor and Rhizopogon vesiculosus (Basidiomycota: Boletales) reveals a divergence of the mating type B locus.</title>
        <authorList>
            <consortium name="DOE Joint Genome Institute"/>
            <person name="Mujic A.B."/>
            <person name="Kuo A."/>
            <person name="Tritt A."/>
            <person name="Lipzen A."/>
            <person name="Chen C."/>
            <person name="Johnson J."/>
            <person name="Sharma A."/>
            <person name="Barry K."/>
            <person name="Grigoriev I.V."/>
            <person name="Spatafora J.W."/>
        </authorList>
    </citation>
    <scope>NUCLEOTIDE SEQUENCE [LARGE SCALE GENOMIC DNA]</scope>
    <source>
        <strain evidence="2 3">AM-OR11-026</strain>
    </source>
</reference>
<accession>A0A1B7N5U0</accession>
<dbReference type="OrthoDB" id="5297217at2759"/>
<organism evidence="2 3">
    <name type="scientific">Rhizopogon vinicolor AM-OR11-026</name>
    <dbReference type="NCBI Taxonomy" id="1314800"/>
    <lineage>
        <taxon>Eukaryota</taxon>
        <taxon>Fungi</taxon>
        <taxon>Dikarya</taxon>
        <taxon>Basidiomycota</taxon>
        <taxon>Agaricomycotina</taxon>
        <taxon>Agaricomycetes</taxon>
        <taxon>Agaricomycetidae</taxon>
        <taxon>Boletales</taxon>
        <taxon>Suillineae</taxon>
        <taxon>Rhizopogonaceae</taxon>
        <taxon>Rhizopogon</taxon>
    </lineage>
</organism>
<keyword evidence="3" id="KW-1185">Reference proteome</keyword>
<proteinExistence type="predicted"/>
<dbReference type="InParanoid" id="A0A1B7N5U0"/>
<dbReference type="SUPFAM" id="SSF81383">
    <property type="entry name" value="F-box domain"/>
    <property type="match status" value="1"/>
</dbReference>
<dbReference type="InterPro" id="IPR036047">
    <property type="entry name" value="F-box-like_dom_sf"/>
</dbReference>
<dbReference type="EMBL" id="KV448220">
    <property type="protein sequence ID" value="OAX40224.1"/>
    <property type="molecule type" value="Genomic_DNA"/>
</dbReference>
<dbReference type="AlphaFoldDB" id="A0A1B7N5U0"/>
<evidence type="ECO:0000313" key="2">
    <source>
        <dbReference type="EMBL" id="OAX40224.1"/>
    </source>
</evidence>
<evidence type="ECO:0000259" key="1">
    <source>
        <dbReference type="PROSITE" id="PS50181"/>
    </source>
</evidence>
<protein>
    <recommendedName>
        <fullName evidence="1">F-box domain-containing protein</fullName>
    </recommendedName>
</protein>
<feature type="domain" description="F-box" evidence="1">
    <location>
        <begin position="1"/>
        <end position="55"/>
    </location>
</feature>
<gene>
    <name evidence="2" type="ORF">K503DRAFT_687941</name>
</gene>
<dbReference type="InterPro" id="IPR032675">
    <property type="entry name" value="LRR_dom_sf"/>
</dbReference>
<dbReference type="SUPFAM" id="SSF52047">
    <property type="entry name" value="RNI-like"/>
    <property type="match status" value="1"/>
</dbReference>